<evidence type="ECO:0000259" key="9">
    <source>
        <dbReference type="PROSITE" id="PS51012"/>
    </source>
</evidence>
<feature type="domain" description="ABC transmembrane type-2" evidence="9">
    <location>
        <begin position="136"/>
        <end position="366"/>
    </location>
</feature>
<feature type="transmembrane region" description="Helical" evidence="8">
    <location>
        <begin position="338"/>
        <end position="358"/>
    </location>
</feature>
<comment type="caution">
    <text evidence="10">The sequence shown here is derived from an EMBL/GenBank/DDBJ whole genome shotgun (WGS) entry which is preliminary data.</text>
</comment>
<evidence type="ECO:0000256" key="1">
    <source>
        <dbReference type="ARBA" id="ARBA00004651"/>
    </source>
</evidence>
<evidence type="ECO:0000313" key="11">
    <source>
        <dbReference type="Proteomes" id="UP001314796"/>
    </source>
</evidence>
<evidence type="ECO:0000256" key="7">
    <source>
        <dbReference type="ARBA" id="ARBA00023136"/>
    </source>
</evidence>
<dbReference type="InterPro" id="IPR051449">
    <property type="entry name" value="ABC-2_transporter_component"/>
</dbReference>
<dbReference type="Pfam" id="PF12698">
    <property type="entry name" value="ABC2_membrane_3"/>
    <property type="match status" value="1"/>
</dbReference>
<evidence type="ECO:0000256" key="3">
    <source>
        <dbReference type="ARBA" id="ARBA00022448"/>
    </source>
</evidence>
<dbReference type="Gene3D" id="3.40.1710.10">
    <property type="entry name" value="abc type-2 transporter like domain"/>
    <property type="match status" value="1"/>
</dbReference>
<keyword evidence="5 8" id="KW-0812">Transmembrane</keyword>
<dbReference type="InterPro" id="IPR047817">
    <property type="entry name" value="ABC2_TM_bact-type"/>
</dbReference>
<comment type="similarity">
    <text evidence="2">Belongs to the ABC-2 integral membrane protein family.</text>
</comment>
<keyword evidence="7 8" id="KW-0472">Membrane</keyword>
<evidence type="ECO:0000256" key="4">
    <source>
        <dbReference type="ARBA" id="ARBA00022475"/>
    </source>
</evidence>
<sequence length="368" mass="41510">MILFRNNVKRILKEKSNLVTMIVVPVFFIIMIIMMNSGGGYILKVGIVDEDATLLTEMLQKNLDKRTELVPMTEEELQEGLINMKVDYGIVIPKGFTEDLIDLKNPQLTSYRIKEGNIALPTIIYIENFLGGAKYLAEGTQGNEDLFYQGLMLYKNGSMKMVSQQTGEDKTGEVTLASLGFLVMSMMFFSTFSANMVLEDRENKTFYRVLASPLSLKKYMLENQMTFLALSQLQVILVFLIMKFVFKMYLGPSFINLYILLFIFSLVSVSFGTALTGLAKDTRQVNAMASFLISPMVMLGGGFWPREIMPEILQTIGKFVPITWVLQGAEKILSGQSLGMAMMDISILLLFSLIFFLLGTWRRADVSL</sequence>
<keyword evidence="4" id="KW-1003">Cell membrane</keyword>
<name>A0ABS2NQX1_9FIRM</name>
<dbReference type="Proteomes" id="UP001314796">
    <property type="component" value="Unassembled WGS sequence"/>
</dbReference>
<proteinExistence type="inferred from homology"/>
<evidence type="ECO:0000256" key="2">
    <source>
        <dbReference type="ARBA" id="ARBA00007783"/>
    </source>
</evidence>
<feature type="transmembrane region" description="Helical" evidence="8">
    <location>
        <begin position="258"/>
        <end position="278"/>
    </location>
</feature>
<evidence type="ECO:0000256" key="5">
    <source>
        <dbReference type="ARBA" id="ARBA00022692"/>
    </source>
</evidence>
<evidence type="ECO:0000313" key="10">
    <source>
        <dbReference type="EMBL" id="MBM7615352.1"/>
    </source>
</evidence>
<feature type="transmembrane region" description="Helical" evidence="8">
    <location>
        <begin position="285"/>
        <end position="304"/>
    </location>
</feature>
<dbReference type="PROSITE" id="PS51012">
    <property type="entry name" value="ABC_TM2"/>
    <property type="match status" value="1"/>
</dbReference>
<feature type="transmembrane region" description="Helical" evidence="8">
    <location>
        <begin position="227"/>
        <end position="246"/>
    </location>
</feature>
<feature type="transmembrane region" description="Helical" evidence="8">
    <location>
        <begin position="21"/>
        <end position="43"/>
    </location>
</feature>
<feature type="transmembrane region" description="Helical" evidence="8">
    <location>
        <begin position="176"/>
        <end position="198"/>
    </location>
</feature>
<dbReference type="PANTHER" id="PTHR30294:SF45">
    <property type="entry name" value="LINEARMYCIN RESISTANCE PERMEASE PROTEIN LNRN"/>
    <property type="match status" value="1"/>
</dbReference>
<keyword evidence="11" id="KW-1185">Reference proteome</keyword>
<reference evidence="10 11" key="1">
    <citation type="submission" date="2021-01" db="EMBL/GenBank/DDBJ databases">
        <title>Genomic Encyclopedia of Type Strains, Phase IV (KMG-IV): sequencing the most valuable type-strain genomes for metagenomic binning, comparative biology and taxonomic classification.</title>
        <authorList>
            <person name="Goeker M."/>
        </authorList>
    </citation>
    <scope>NUCLEOTIDE SEQUENCE [LARGE SCALE GENOMIC DNA]</scope>
    <source>
        <strain evidence="10 11">DSM 25890</strain>
    </source>
</reference>
<dbReference type="RefSeq" id="WP_204402449.1">
    <property type="nucleotide sequence ID" value="NZ_JAFBEE010000011.1"/>
</dbReference>
<dbReference type="PANTHER" id="PTHR30294">
    <property type="entry name" value="MEMBRANE COMPONENT OF ABC TRANSPORTER YHHJ-RELATED"/>
    <property type="match status" value="1"/>
</dbReference>
<dbReference type="EMBL" id="JAFBEE010000011">
    <property type="protein sequence ID" value="MBM7615352.1"/>
    <property type="molecule type" value="Genomic_DNA"/>
</dbReference>
<evidence type="ECO:0000256" key="6">
    <source>
        <dbReference type="ARBA" id="ARBA00022989"/>
    </source>
</evidence>
<protein>
    <submittedName>
        <fullName evidence="10">ABC-2 type transport system permease protein</fullName>
    </submittedName>
</protein>
<gene>
    <name evidence="10" type="ORF">JOC73_001921</name>
</gene>
<accession>A0ABS2NQX1</accession>
<keyword evidence="3" id="KW-0813">Transport</keyword>
<dbReference type="InterPro" id="IPR013525">
    <property type="entry name" value="ABC2_TM"/>
</dbReference>
<organism evidence="10 11">
    <name type="scientific">Alkaliphilus hydrothermalis</name>
    <dbReference type="NCBI Taxonomy" id="1482730"/>
    <lineage>
        <taxon>Bacteria</taxon>
        <taxon>Bacillati</taxon>
        <taxon>Bacillota</taxon>
        <taxon>Clostridia</taxon>
        <taxon>Peptostreptococcales</taxon>
        <taxon>Natronincolaceae</taxon>
        <taxon>Alkaliphilus</taxon>
    </lineage>
</organism>
<comment type="subcellular location">
    <subcellularLocation>
        <location evidence="1">Cell membrane</location>
        <topology evidence="1">Multi-pass membrane protein</topology>
    </subcellularLocation>
</comment>
<keyword evidence="6 8" id="KW-1133">Transmembrane helix</keyword>
<evidence type="ECO:0000256" key="8">
    <source>
        <dbReference type="SAM" id="Phobius"/>
    </source>
</evidence>